<evidence type="ECO:0000256" key="7">
    <source>
        <dbReference type="ARBA" id="ARBA00023237"/>
    </source>
</evidence>
<dbReference type="Pfam" id="PF07715">
    <property type="entry name" value="Plug"/>
    <property type="match status" value="1"/>
</dbReference>
<dbReference type="GO" id="GO:0015344">
    <property type="term" value="F:siderophore uptake transmembrane transporter activity"/>
    <property type="evidence" value="ECO:0007669"/>
    <property type="project" value="TreeGrafter"/>
</dbReference>
<sequence length="716" mass="78559">MKNTGITTLALAISAQLVSQNYVQAAESANKLTDKNIENIIVTGSRVFESIDEVPASITVISRAQIEQHLKVSPELQSLLAIYVPGMAPNTGTSSNAGQTLRGRSPLIMIDGVPQSTPLRNGSLDIKTLDPSAIARIEIIKGATSIYGNGAAGGIINYITKKPSSEKLSGEVNVSSRFSMVDTDESVGGRIEAAINGTLDKFSYLLTASYEQSGVQRDAQGDIPGLQYGLSDTETQNYFTKLSYQFDPQKSVQLSYNFYSAAQKTDLADVAGDINLGEKTYAIHVPKEQQLLGNPPGQDGNTNLMLKYTDEALFANTQMTVDFYQQDIENTFFYSPSFANPDEGYTGGQSIIKSEKMGARATFNTQVDFDMVEASFIYGVDALNDITSQPLADGRIWVPEMDMQNLAFFLQTKWLIADDLIFKLGIRQDDIELQVDDYQTLKQCRSATQCQASIDVTGGTIDYKATTYNAGIKYNWSPLFSPFVSYSQGADISDIGRLLRTATVTDIALIRTEASIIDSYELGFNSQVSNDLRFEFAAYRSTSELGTSSSFDANTGVYLPVRAPQKIWGYEGLVDYRINPQLQVVATYSYVEGKDTEADEYLGAQQIAPPKATVNFSWLPISDVSVSLTYLYVADRQRFAAADNGTYVGDQGPVESYQLVNLSGQYKLNQQWSAFFGIENLLNEDYFPAKSQSYRYGGYNVKGIGTTANVGLKVIF</sequence>
<dbReference type="Gene3D" id="2.170.130.10">
    <property type="entry name" value="TonB-dependent receptor, plug domain"/>
    <property type="match status" value="1"/>
</dbReference>
<evidence type="ECO:0000256" key="6">
    <source>
        <dbReference type="ARBA" id="ARBA00023136"/>
    </source>
</evidence>
<keyword evidence="10" id="KW-0732">Signal</keyword>
<dbReference type="InterPro" id="IPR039426">
    <property type="entry name" value="TonB-dep_rcpt-like"/>
</dbReference>
<keyword evidence="5 9" id="KW-0798">TonB box</keyword>
<dbReference type="InterPro" id="IPR037066">
    <property type="entry name" value="Plug_dom_sf"/>
</dbReference>
<dbReference type="EMBL" id="LSNE01000003">
    <property type="protein sequence ID" value="KXI30378.1"/>
    <property type="molecule type" value="Genomic_DNA"/>
</dbReference>
<name>A0A136A553_9ALTE</name>
<keyword evidence="2 8" id="KW-0813">Transport</keyword>
<organism evidence="13 14">
    <name type="scientific">Paraglaciecola hydrolytica</name>
    <dbReference type="NCBI Taxonomy" id="1799789"/>
    <lineage>
        <taxon>Bacteria</taxon>
        <taxon>Pseudomonadati</taxon>
        <taxon>Pseudomonadota</taxon>
        <taxon>Gammaproteobacteria</taxon>
        <taxon>Alteromonadales</taxon>
        <taxon>Alteromonadaceae</taxon>
        <taxon>Paraglaciecola</taxon>
    </lineage>
</organism>
<comment type="caution">
    <text evidence="13">The sequence shown here is derived from an EMBL/GenBank/DDBJ whole genome shotgun (WGS) entry which is preliminary data.</text>
</comment>
<dbReference type="Pfam" id="PF00593">
    <property type="entry name" value="TonB_dep_Rec_b-barrel"/>
    <property type="match status" value="1"/>
</dbReference>
<protein>
    <submittedName>
        <fullName evidence="13">Ligand-gated channel protein</fullName>
    </submittedName>
</protein>
<evidence type="ECO:0000259" key="11">
    <source>
        <dbReference type="Pfam" id="PF00593"/>
    </source>
</evidence>
<keyword evidence="4 8" id="KW-0812">Transmembrane</keyword>
<evidence type="ECO:0000256" key="1">
    <source>
        <dbReference type="ARBA" id="ARBA00004571"/>
    </source>
</evidence>
<dbReference type="InterPro" id="IPR012910">
    <property type="entry name" value="Plug_dom"/>
</dbReference>
<evidence type="ECO:0000256" key="3">
    <source>
        <dbReference type="ARBA" id="ARBA00022452"/>
    </source>
</evidence>
<keyword evidence="7 8" id="KW-0998">Cell outer membrane</keyword>
<evidence type="ECO:0000256" key="2">
    <source>
        <dbReference type="ARBA" id="ARBA00022448"/>
    </source>
</evidence>
<dbReference type="SUPFAM" id="SSF56935">
    <property type="entry name" value="Porins"/>
    <property type="match status" value="1"/>
</dbReference>
<proteinExistence type="inferred from homology"/>
<dbReference type="OrthoDB" id="8670144at2"/>
<evidence type="ECO:0000313" key="13">
    <source>
        <dbReference type="EMBL" id="KXI30378.1"/>
    </source>
</evidence>
<dbReference type="PROSITE" id="PS52016">
    <property type="entry name" value="TONB_DEPENDENT_REC_3"/>
    <property type="match status" value="1"/>
</dbReference>
<dbReference type="InterPro" id="IPR036942">
    <property type="entry name" value="Beta-barrel_TonB_sf"/>
</dbReference>
<feature type="domain" description="TonB-dependent receptor plug" evidence="12">
    <location>
        <begin position="52"/>
        <end position="155"/>
    </location>
</feature>
<dbReference type="RefSeq" id="WP_068374714.1">
    <property type="nucleotide sequence ID" value="NZ_LSNE01000003.1"/>
</dbReference>
<dbReference type="GO" id="GO:0009279">
    <property type="term" value="C:cell outer membrane"/>
    <property type="evidence" value="ECO:0007669"/>
    <property type="project" value="UniProtKB-SubCell"/>
</dbReference>
<feature type="chain" id="PRO_5007469668" evidence="10">
    <location>
        <begin position="26"/>
        <end position="716"/>
    </location>
</feature>
<dbReference type="STRING" id="1799789.AX660_10430"/>
<evidence type="ECO:0000256" key="10">
    <source>
        <dbReference type="SAM" id="SignalP"/>
    </source>
</evidence>
<dbReference type="AlphaFoldDB" id="A0A136A553"/>
<gene>
    <name evidence="13" type="ORF">AX660_10430</name>
</gene>
<comment type="subcellular location">
    <subcellularLocation>
        <location evidence="1 8">Cell outer membrane</location>
        <topology evidence="1 8">Multi-pass membrane protein</topology>
    </subcellularLocation>
</comment>
<keyword evidence="14" id="KW-1185">Reference proteome</keyword>
<comment type="similarity">
    <text evidence="8 9">Belongs to the TonB-dependent receptor family.</text>
</comment>
<dbReference type="Proteomes" id="UP000070299">
    <property type="component" value="Unassembled WGS sequence"/>
</dbReference>
<evidence type="ECO:0000256" key="9">
    <source>
        <dbReference type="RuleBase" id="RU003357"/>
    </source>
</evidence>
<feature type="domain" description="TonB-dependent receptor-like beta-barrel" evidence="11">
    <location>
        <begin position="225"/>
        <end position="681"/>
    </location>
</feature>
<dbReference type="PANTHER" id="PTHR30069:SF42">
    <property type="entry name" value="FERRIC AEROBACTIN RECEPTOR"/>
    <property type="match status" value="1"/>
</dbReference>
<keyword evidence="3 8" id="KW-1134">Transmembrane beta strand</keyword>
<reference evidence="14" key="1">
    <citation type="submission" date="2016-02" db="EMBL/GenBank/DDBJ databases">
        <authorList>
            <person name="Schultz-Johansen M."/>
            <person name="Glaring M.A."/>
            <person name="Bech P.K."/>
            <person name="Stougaard P."/>
        </authorList>
    </citation>
    <scope>NUCLEOTIDE SEQUENCE [LARGE SCALE GENOMIC DNA]</scope>
    <source>
        <strain evidence="14">S66</strain>
    </source>
</reference>
<dbReference type="CDD" id="cd01347">
    <property type="entry name" value="ligand_gated_channel"/>
    <property type="match status" value="1"/>
</dbReference>
<dbReference type="Gene3D" id="2.40.170.20">
    <property type="entry name" value="TonB-dependent receptor, beta-barrel domain"/>
    <property type="match status" value="1"/>
</dbReference>
<dbReference type="PANTHER" id="PTHR30069">
    <property type="entry name" value="TONB-DEPENDENT OUTER MEMBRANE RECEPTOR"/>
    <property type="match status" value="1"/>
</dbReference>
<evidence type="ECO:0000256" key="4">
    <source>
        <dbReference type="ARBA" id="ARBA00022692"/>
    </source>
</evidence>
<keyword evidence="6 8" id="KW-0472">Membrane</keyword>
<evidence type="ECO:0000313" key="14">
    <source>
        <dbReference type="Proteomes" id="UP000070299"/>
    </source>
</evidence>
<evidence type="ECO:0000259" key="12">
    <source>
        <dbReference type="Pfam" id="PF07715"/>
    </source>
</evidence>
<dbReference type="GO" id="GO:0044718">
    <property type="term" value="P:siderophore transmembrane transport"/>
    <property type="evidence" value="ECO:0007669"/>
    <property type="project" value="TreeGrafter"/>
</dbReference>
<feature type="signal peptide" evidence="10">
    <location>
        <begin position="1"/>
        <end position="25"/>
    </location>
</feature>
<evidence type="ECO:0000256" key="5">
    <source>
        <dbReference type="ARBA" id="ARBA00023077"/>
    </source>
</evidence>
<accession>A0A136A553</accession>
<dbReference type="InterPro" id="IPR000531">
    <property type="entry name" value="Beta-barrel_TonB"/>
</dbReference>
<evidence type="ECO:0000256" key="8">
    <source>
        <dbReference type="PROSITE-ProRule" id="PRU01360"/>
    </source>
</evidence>